<reference evidence="5 6" key="1">
    <citation type="journal article" date="2023" name="bioRxiv">
        <title>Conserved and derived expression patterns and positive selection on dental genes reveal complex evolutionary context of ever-growing rodent molars.</title>
        <authorList>
            <person name="Calamari Z.T."/>
            <person name="Song A."/>
            <person name="Cohen E."/>
            <person name="Akter M."/>
            <person name="Roy R.D."/>
            <person name="Hallikas O."/>
            <person name="Christensen M.M."/>
            <person name="Li P."/>
            <person name="Marangoni P."/>
            <person name="Jernvall J."/>
            <person name="Klein O.D."/>
        </authorList>
    </citation>
    <scope>NUCLEOTIDE SEQUENCE [LARGE SCALE GENOMIC DNA]</scope>
    <source>
        <strain evidence="5">V071</strain>
    </source>
</reference>
<dbReference type="PANTHER" id="PTHR12241:SF118">
    <property type="entry name" value="TUBULIN POLYGLUTAMYLASE TTLL2-RELATED"/>
    <property type="match status" value="1"/>
</dbReference>
<dbReference type="Pfam" id="PF03133">
    <property type="entry name" value="TTL"/>
    <property type="match status" value="1"/>
</dbReference>
<evidence type="ECO:0000256" key="3">
    <source>
        <dbReference type="ARBA" id="ARBA00022741"/>
    </source>
</evidence>
<dbReference type="GO" id="GO:0070740">
    <property type="term" value="F:tubulin-glutamic acid ligase activity"/>
    <property type="evidence" value="ECO:0007669"/>
    <property type="project" value="TreeGrafter"/>
</dbReference>
<evidence type="ECO:0000256" key="2">
    <source>
        <dbReference type="ARBA" id="ARBA00022598"/>
    </source>
</evidence>
<gene>
    <name evidence="5" type="ORF">U0070_026758</name>
</gene>
<dbReference type="Gene3D" id="3.30.1490.20">
    <property type="entry name" value="ATP-grasp fold, A domain"/>
    <property type="match status" value="1"/>
</dbReference>
<evidence type="ECO:0008006" key="7">
    <source>
        <dbReference type="Google" id="ProtNLM"/>
    </source>
</evidence>
<dbReference type="SUPFAM" id="SSF56059">
    <property type="entry name" value="Glutathione synthetase ATP-binding domain-like"/>
    <property type="match status" value="1"/>
</dbReference>
<name>A0AAW0HXW2_MYOGA</name>
<dbReference type="GO" id="GO:0036064">
    <property type="term" value="C:ciliary basal body"/>
    <property type="evidence" value="ECO:0007669"/>
    <property type="project" value="TreeGrafter"/>
</dbReference>
<sequence>MGDEAPGATQKPPVFRVDESTPRVVQSILLERGWDRFDAQHQDVEDWNLYWRTSSFRMAEHVNVKPWQRLNHHPGTTTLTRKDCLAKSLAHLRRLHGESLYEFMPPTFIMPRDYIKSVAEYFKEKQVLGTKPTYWICKPAELSQGRGIIIFSDIRDLIFNIMYVVQKYICNPLLVGRYKCDLRIYVCITGFRPLTIYMYLEGLVRFATEKFDLRNLQDAYAHLTNSSINQSGASYEKIKEGQGCKWTLSRFFSYLRNWDVGNLRLWGKINHMVILTVLAVTLTVPTTASSFSGLTSSLMTTWNHGFWESTTALLCLWTAPQMSLGRETLSTTSLN</sequence>
<proteinExistence type="predicted"/>
<evidence type="ECO:0000256" key="1">
    <source>
        <dbReference type="ARBA" id="ARBA00001946"/>
    </source>
</evidence>
<keyword evidence="6" id="KW-1185">Reference proteome</keyword>
<dbReference type="PROSITE" id="PS51221">
    <property type="entry name" value="TTL"/>
    <property type="match status" value="1"/>
</dbReference>
<keyword evidence="4" id="KW-0067">ATP-binding</keyword>
<comment type="cofactor">
    <cofactor evidence="1">
        <name>Mg(2+)</name>
        <dbReference type="ChEBI" id="CHEBI:18420"/>
    </cofactor>
</comment>
<dbReference type="GO" id="GO:0000226">
    <property type="term" value="P:microtubule cytoskeleton organization"/>
    <property type="evidence" value="ECO:0007669"/>
    <property type="project" value="TreeGrafter"/>
</dbReference>
<dbReference type="GO" id="GO:0015631">
    <property type="term" value="F:tubulin binding"/>
    <property type="evidence" value="ECO:0007669"/>
    <property type="project" value="TreeGrafter"/>
</dbReference>
<organism evidence="5 6">
    <name type="scientific">Myodes glareolus</name>
    <name type="common">Bank vole</name>
    <name type="synonym">Clethrionomys glareolus</name>
    <dbReference type="NCBI Taxonomy" id="447135"/>
    <lineage>
        <taxon>Eukaryota</taxon>
        <taxon>Metazoa</taxon>
        <taxon>Chordata</taxon>
        <taxon>Craniata</taxon>
        <taxon>Vertebrata</taxon>
        <taxon>Euteleostomi</taxon>
        <taxon>Mammalia</taxon>
        <taxon>Eutheria</taxon>
        <taxon>Euarchontoglires</taxon>
        <taxon>Glires</taxon>
        <taxon>Rodentia</taxon>
        <taxon>Myomorpha</taxon>
        <taxon>Muroidea</taxon>
        <taxon>Cricetidae</taxon>
        <taxon>Arvicolinae</taxon>
        <taxon>Myodes</taxon>
    </lineage>
</organism>
<dbReference type="InterPro" id="IPR004344">
    <property type="entry name" value="TTL/TTLL_fam"/>
</dbReference>
<dbReference type="Gene3D" id="3.30.470.20">
    <property type="entry name" value="ATP-grasp fold, B domain"/>
    <property type="match status" value="1"/>
</dbReference>
<protein>
    <recommendedName>
        <fullName evidence="7">Tubulin polyglutamylase TTLL2</fullName>
    </recommendedName>
</protein>
<comment type="caution">
    <text evidence="5">The sequence shown here is derived from an EMBL/GenBank/DDBJ whole genome shotgun (WGS) entry which is preliminary data.</text>
</comment>
<dbReference type="EMBL" id="JBBHLL010000289">
    <property type="protein sequence ID" value="KAK7806866.1"/>
    <property type="molecule type" value="Genomic_DNA"/>
</dbReference>
<dbReference type="InterPro" id="IPR013815">
    <property type="entry name" value="ATP_grasp_subdomain_1"/>
</dbReference>
<evidence type="ECO:0000313" key="5">
    <source>
        <dbReference type="EMBL" id="KAK7806866.1"/>
    </source>
</evidence>
<keyword evidence="3" id="KW-0547">Nucleotide-binding</keyword>
<accession>A0AAW0HXW2</accession>
<keyword evidence="2" id="KW-0436">Ligase</keyword>
<evidence type="ECO:0000256" key="4">
    <source>
        <dbReference type="ARBA" id="ARBA00022840"/>
    </source>
</evidence>
<dbReference type="Proteomes" id="UP001488838">
    <property type="component" value="Unassembled WGS sequence"/>
</dbReference>
<dbReference type="PANTHER" id="PTHR12241">
    <property type="entry name" value="TUBULIN POLYGLUTAMYLASE"/>
    <property type="match status" value="1"/>
</dbReference>
<dbReference type="GO" id="GO:0005524">
    <property type="term" value="F:ATP binding"/>
    <property type="evidence" value="ECO:0007669"/>
    <property type="project" value="UniProtKB-KW"/>
</dbReference>
<evidence type="ECO:0000313" key="6">
    <source>
        <dbReference type="Proteomes" id="UP001488838"/>
    </source>
</evidence>
<dbReference type="AlphaFoldDB" id="A0AAW0HXW2"/>